<evidence type="ECO:0000256" key="1">
    <source>
        <dbReference type="SAM" id="Phobius"/>
    </source>
</evidence>
<keyword evidence="3" id="KW-1185">Reference proteome</keyword>
<keyword evidence="1" id="KW-0812">Transmembrane</keyword>
<keyword evidence="1" id="KW-0472">Membrane</keyword>
<dbReference type="AlphaFoldDB" id="A0A0V1ATT9"/>
<gene>
    <name evidence="2" type="ORF">T03_8224</name>
</gene>
<feature type="non-terminal residue" evidence="2">
    <location>
        <position position="1"/>
    </location>
</feature>
<dbReference type="EMBL" id="JYDI01001580">
    <property type="protein sequence ID" value="KRY28094.1"/>
    <property type="molecule type" value="Genomic_DNA"/>
</dbReference>
<evidence type="ECO:0000313" key="2">
    <source>
        <dbReference type="EMBL" id="KRY28094.1"/>
    </source>
</evidence>
<dbReference type="Proteomes" id="UP000054653">
    <property type="component" value="Unassembled WGS sequence"/>
</dbReference>
<name>A0A0V1ATT9_TRIBR</name>
<comment type="caution">
    <text evidence="2">The sequence shown here is derived from an EMBL/GenBank/DDBJ whole genome shotgun (WGS) entry which is preliminary data.</text>
</comment>
<sequence length="100" mass="11560">LESSTASKRLPCAYVNTQGSSPSETPLISIDDKKFFDIIMRYSQKKPRLVQYFVVLGMSIFFHFRTISNKLKKVVSIWVEMCIKSSICYFSTDLIHLIDQ</sequence>
<evidence type="ECO:0000313" key="3">
    <source>
        <dbReference type="Proteomes" id="UP000054653"/>
    </source>
</evidence>
<reference evidence="2 3" key="1">
    <citation type="submission" date="2015-01" db="EMBL/GenBank/DDBJ databases">
        <title>Evolution of Trichinella species and genotypes.</title>
        <authorList>
            <person name="Korhonen P.K."/>
            <person name="Edoardo P."/>
            <person name="Giuseppe L.R."/>
            <person name="Gasser R.B."/>
        </authorList>
    </citation>
    <scope>NUCLEOTIDE SEQUENCE [LARGE SCALE GENOMIC DNA]</scope>
    <source>
        <strain evidence="2">ISS120</strain>
    </source>
</reference>
<organism evidence="2 3">
    <name type="scientific">Trichinella britovi</name>
    <name type="common">Parasitic roundworm</name>
    <dbReference type="NCBI Taxonomy" id="45882"/>
    <lineage>
        <taxon>Eukaryota</taxon>
        <taxon>Metazoa</taxon>
        <taxon>Ecdysozoa</taxon>
        <taxon>Nematoda</taxon>
        <taxon>Enoplea</taxon>
        <taxon>Dorylaimia</taxon>
        <taxon>Trichinellida</taxon>
        <taxon>Trichinellidae</taxon>
        <taxon>Trichinella</taxon>
    </lineage>
</organism>
<protein>
    <submittedName>
        <fullName evidence="2">Uncharacterized protein</fullName>
    </submittedName>
</protein>
<feature type="transmembrane region" description="Helical" evidence="1">
    <location>
        <begin position="49"/>
        <end position="67"/>
    </location>
</feature>
<accession>A0A0V1ATT9</accession>
<keyword evidence="1" id="KW-1133">Transmembrane helix</keyword>
<proteinExistence type="predicted"/>